<accession>A0A7S5QZX6</accession>
<evidence type="ECO:0000313" key="1">
    <source>
        <dbReference type="EMBL" id="QIG69020.1"/>
    </source>
</evidence>
<sequence>MSETETPQYDLNQLLTQWDEAVKKVEEAKPWVEKERALRTLIFNTAFPNPERTQNAKRIDFGMALVGKPKINWTVDRALITVMLQQSNVKPIIEDVIDFAPKVRDGAWEKLSAEDQLLLAPALTAKPGTPELELRPQNKVKKYNA</sequence>
<dbReference type="Proteomes" id="UP000649522">
    <property type="component" value="Segment"/>
</dbReference>
<reference evidence="1" key="1">
    <citation type="submission" date="2020-01" db="EMBL/GenBank/DDBJ databases">
        <title>Patterns of diversity and host range of bacteriophage communities associated with bean-nodulatin bacteria.</title>
        <authorList>
            <person name="Vann Cauwenberghe J."/>
            <person name="Santamaria R.I."/>
            <person name="Bustos P."/>
            <person name="Juarez S."/>
            <person name="Gonzalez V."/>
        </authorList>
    </citation>
    <scope>NUCLEOTIDE SEQUENCE</scope>
</reference>
<name>A0A7S5QZX6_9CAUD</name>
<dbReference type="InterPro" id="IPR055597">
    <property type="entry name" value="DUF7173"/>
</dbReference>
<protein>
    <submittedName>
        <fullName evidence="1">Uncharacterized protein</fullName>
    </submittedName>
</protein>
<dbReference type="EMBL" id="MN988501">
    <property type="protein sequence ID" value="QIG69020.1"/>
    <property type="molecule type" value="Genomic_DNA"/>
</dbReference>
<evidence type="ECO:0000313" key="2">
    <source>
        <dbReference type="Proteomes" id="UP000649522"/>
    </source>
</evidence>
<dbReference type="Pfam" id="PF23791">
    <property type="entry name" value="DUF7173"/>
    <property type="match status" value="1"/>
</dbReference>
<organism evidence="1 2">
    <name type="scientific">Rhizobium phage RHph_Y3_43</name>
    <dbReference type="NCBI Taxonomy" id="2509778"/>
    <lineage>
        <taxon>Viruses</taxon>
        <taxon>Duplodnaviria</taxon>
        <taxon>Heunggongvirae</taxon>
        <taxon>Uroviricota</taxon>
        <taxon>Caudoviricetes</taxon>
        <taxon>Kleczkowskavirus</taxon>
        <taxon>Kleczkowskavirus RHEph4</taxon>
    </lineage>
</organism>
<gene>
    <name evidence="1" type="ORF">EVB73_084</name>
</gene>
<proteinExistence type="predicted"/>